<dbReference type="PANTHER" id="PTHR30258">
    <property type="entry name" value="TYPE II SECRETION SYSTEM PROTEIN GSPE-RELATED"/>
    <property type="match status" value="1"/>
</dbReference>
<dbReference type="InterPro" id="IPR007831">
    <property type="entry name" value="T2SS_GspE_N"/>
</dbReference>
<dbReference type="EMBL" id="DRQG01000085">
    <property type="protein sequence ID" value="HGY55821.1"/>
    <property type="molecule type" value="Genomic_DNA"/>
</dbReference>
<evidence type="ECO:0000256" key="3">
    <source>
        <dbReference type="ARBA" id="ARBA00022840"/>
    </source>
</evidence>
<dbReference type="Gene3D" id="3.40.50.2300">
    <property type="match status" value="1"/>
</dbReference>
<comment type="caution">
    <text evidence="7">The sequence shown here is derived from an EMBL/GenBank/DDBJ whole genome shotgun (WGS) entry which is preliminary data.</text>
</comment>
<comment type="similarity">
    <text evidence="1">Belongs to the GSP E family.</text>
</comment>
<dbReference type="FunFam" id="3.30.450.90:FF:000001">
    <property type="entry name" value="Type II secretion system ATPase GspE"/>
    <property type="match status" value="1"/>
</dbReference>
<feature type="compositionally biased region" description="Polar residues" evidence="5">
    <location>
        <begin position="576"/>
        <end position="587"/>
    </location>
</feature>
<dbReference type="GO" id="GO:0005886">
    <property type="term" value="C:plasma membrane"/>
    <property type="evidence" value="ECO:0007669"/>
    <property type="project" value="TreeGrafter"/>
</dbReference>
<name>A0A7V4U0M8_CALAY</name>
<dbReference type="Pfam" id="PF05157">
    <property type="entry name" value="MshEN"/>
    <property type="match status" value="1"/>
</dbReference>
<feature type="domain" description="Response regulatory" evidence="6">
    <location>
        <begin position="613"/>
        <end position="730"/>
    </location>
</feature>
<keyword evidence="4" id="KW-0597">Phosphoprotein</keyword>
<dbReference type="SUPFAM" id="SSF52172">
    <property type="entry name" value="CheY-like"/>
    <property type="match status" value="1"/>
</dbReference>
<evidence type="ECO:0000256" key="4">
    <source>
        <dbReference type="PROSITE-ProRule" id="PRU00169"/>
    </source>
</evidence>
<dbReference type="PROSITE" id="PS50110">
    <property type="entry name" value="RESPONSE_REGULATORY"/>
    <property type="match status" value="1"/>
</dbReference>
<evidence type="ECO:0000259" key="6">
    <source>
        <dbReference type="PROSITE" id="PS50110"/>
    </source>
</evidence>
<dbReference type="GO" id="GO:0005524">
    <property type="term" value="F:ATP binding"/>
    <property type="evidence" value="ECO:0007669"/>
    <property type="project" value="UniProtKB-KW"/>
</dbReference>
<dbReference type="Gene3D" id="3.30.300.160">
    <property type="entry name" value="Type II secretion system, protein E, N-terminal domain"/>
    <property type="match status" value="1"/>
</dbReference>
<feature type="region of interest" description="Disordered" evidence="5">
    <location>
        <begin position="734"/>
        <end position="767"/>
    </location>
</feature>
<dbReference type="CDD" id="cd01129">
    <property type="entry name" value="PulE-GspE-like"/>
    <property type="match status" value="1"/>
</dbReference>
<dbReference type="SMART" id="SM00448">
    <property type="entry name" value="REC"/>
    <property type="match status" value="1"/>
</dbReference>
<dbReference type="SUPFAM" id="SSF52540">
    <property type="entry name" value="P-loop containing nucleoside triphosphate hydrolases"/>
    <property type="match status" value="1"/>
</dbReference>
<protein>
    <submittedName>
        <fullName evidence="7">Type II/IV secretion system protein</fullName>
    </submittedName>
</protein>
<evidence type="ECO:0000256" key="5">
    <source>
        <dbReference type="SAM" id="MobiDB-lite"/>
    </source>
</evidence>
<feature type="region of interest" description="Disordered" evidence="5">
    <location>
        <begin position="568"/>
        <end position="598"/>
    </location>
</feature>
<dbReference type="Gene3D" id="3.30.450.90">
    <property type="match status" value="1"/>
</dbReference>
<proteinExistence type="inferred from homology"/>
<sequence>MSSISKSRYKDDWLVRALLYYQIIDEELYEELQQRFADSEFFYDVLTGNGYLQPEDIALFVENALKIPSINLDKVRLDPKIIKIIPEEFCRKYWLMPFELHEKYISVACFNPTNLNVESQIEQLTGKYVKTFFASKDQIIKKINEYYNPDKLICSLVKTQKRAPRITVAGVKADKDDTPVVKLVNQIIFEAIEEGASDIHIEPKEEIVSVRYRIDGILRNVMDVPRSLLTTLMSRIKIISNLNIAETRKPQDGKAKIKVDDADIDLRVSILPTSYGEKAVIRILDKRKALVSFEKMGIRGHNREYLEKCFEFKQGMVLVTGPTGSGKSTTLYAAINRVRSTANNILTIEDPIEYRMEGINQVQVNEKAGITFSSALRSFLRQDPDVILVGEIRDKETAEIAIQAALTGHLVLSTLHTNDTFATITRLQDMGIDKIKITESLQAIIAQRLIRRLCPDCKKSIKVNDVDDDLGALFGKLGYKPDIFEAKGCQRCNFSGYKGRIGVYEILLLDSEIKEMINRSVGIREIRKTARKQGFRNLFEDALSLVAEGITDYKEVLRTIHPGSTSDLDIAGTSDAYPSQTAASGPLSSPPVAEEQRRPIEEGVFKDDEKTPTILIVEDSPVARKMIRKIIEKSTNYVTMEAEDGVKALEKIDETKPDLILLDIMMPNMDGYEVLQHLRADVSTSHIPVLILTGLKSPESEIKGFELGADDYLTKPVHKDRLLARINRYLKRPEPAKITIPPEEKFKPAPAPPISEESDEELNLRLV</sequence>
<evidence type="ECO:0000313" key="7">
    <source>
        <dbReference type="EMBL" id="HGY55821.1"/>
    </source>
</evidence>
<evidence type="ECO:0000256" key="1">
    <source>
        <dbReference type="ARBA" id="ARBA00006611"/>
    </source>
</evidence>
<accession>A0A7V4U0M8</accession>
<dbReference type="InterPro" id="IPR037257">
    <property type="entry name" value="T2SS_E_N_sf"/>
</dbReference>
<dbReference type="InterPro" id="IPR027417">
    <property type="entry name" value="P-loop_NTPase"/>
</dbReference>
<dbReference type="SUPFAM" id="SSF160246">
    <property type="entry name" value="EspE N-terminal domain-like"/>
    <property type="match status" value="1"/>
</dbReference>
<keyword evidence="2" id="KW-0547">Nucleotide-binding</keyword>
<dbReference type="PROSITE" id="PS00662">
    <property type="entry name" value="T2SP_E"/>
    <property type="match status" value="1"/>
</dbReference>
<feature type="modified residue" description="4-aspartylphosphate" evidence="4">
    <location>
        <position position="663"/>
    </location>
</feature>
<evidence type="ECO:0000256" key="2">
    <source>
        <dbReference type="ARBA" id="ARBA00022741"/>
    </source>
</evidence>
<dbReference type="Pfam" id="PF00437">
    <property type="entry name" value="T2SSE"/>
    <property type="match status" value="1"/>
</dbReference>
<dbReference type="AlphaFoldDB" id="A0A7V4U0M8"/>
<dbReference type="FunFam" id="3.40.50.300:FF:000398">
    <property type="entry name" value="Type IV pilus assembly ATPase PilB"/>
    <property type="match status" value="1"/>
</dbReference>
<dbReference type="PANTHER" id="PTHR30258:SF1">
    <property type="entry name" value="PROTEIN TRANSPORT PROTEIN HOFB HOMOLOG"/>
    <property type="match status" value="1"/>
</dbReference>
<organism evidence="7">
    <name type="scientific">Caldithrix abyssi</name>
    <dbReference type="NCBI Taxonomy" id="187145"/>
    <lineage>
        <taxon>Bacteria</taxon>
        <taxon>Pseudomonadati</taxon>
        <taxon>Calditrichota</taxon>
        <taxon>Calditrichia</taxon>
        <taxon>Calditrichales</taxon>
        <taxon>Calditrichaceae</taxon>
        <taxon>Caldithrix</taxon>
    </lineage>
</organism>
<keyword evidence="3" id="KW-0067">ATP-binding</keyword>
<dbReference type="InterPro" id="IPR001482">
    <property type="entry name" value="T2SS/T4SS_dom"/>
</dbReference>
<dbReference type="InterPro" id="IPR011006">
    <property type="entry name" value="CheY-like_superfamily"/>
</dbReference>
<dbReference type="GO" id="GO:0000160">
    <property type="term" value="P:phosphorelay signal transduction system"/>
    <property type="evidence" value="ECO:0007669"/>
    <property type="project" value="InterPro"/>
</dbReference>
<gene>
    <name evidence="7" type="ORF">ENK44_08975</name>
</gene>
<dbReference type="InterPro" id="IPR001789">
    <property type="entry name" value="Sig_transdc_resp-reg_receiver"/>
</dbReference>
<reference evidence="7" key="1">
    <citation type="journal article" date="2020" name="mSystems">
        <title>Genome- and Community-Level Interaction Insights into Carbon Utilization and Element Cycling Functions of Hydrothermarchaeota in Hydrothermal Sediment.</title>
        <authorList>
            <person name="Zhou Z."/>
            <person name="Liu Y."/>
            <person name="Xu W."/>
            <person name="Pan J."/>
            <person name="Luo Z.H."/>
            <person name="Li M."/>
        </authorList>
    </citation>
    <scope>NUCLEOTIDE SEQUENCE [LARGE SCALE GENOMIC DNA]</scope>
    <source>
        <strain evidence="7">HyVt-577</strain>
    </source>
</reference>
<dbReference type="GO" id="GO:0016887">
    <property type="term" value="F:ATP hydrolysis activity"/>
    <property type="evidence" value="ECO:0007669"/>
    <property type="project" value="TreeGrafter"/>
</dbReference>
<dbReference type="Pfam" id="PF00072">
    <property type="entry name" value="Response_reg"/>
    <property type="match status" value="1"/>
</dbReference>
<dbReference type="Proteomes" id="UP000885779">
    <property type="component" value="Unassembled WGS sequence"/>
</dbReference>
<dbReference type="Gene3D" id="3.40.50.300">
    <property type="entry name" value="P-loop containing nucleotide triphosphate hydrolases"/>
    <property type="match status" value="1"/>
</dbReference>